<dbReference type="InterPro" id="IPR017853">
    <property type="entry name" value="GH"/>
</dbReference>
<dbReference type="InterPro" id="IPR006584">
    <property type="entry name" value="Cellulose-bd_IV"/>
</dbReference>
<feature type="domain" description="Cellulose binding type IV" evidence="6">
    <location>
        <begin position="882"/>
        <end position="1020"/>
    </location>
</feature>
<keyword evidence="3 4" id="KW-0378">Hydrolase</keyword>
<dbReference type="InterPro" id="IPR019800">
    <property type="entry name" value="Glyco_hydro_3_AS"/>
</dbReference>
<organism evidence="8 9">
    <name type="scientific">Paenibacillus hunanensis</name>
    <dbReference type="NCBI Taxonomy" id="539262"/>
    <lineage>
        <taxon>Bacteria</taxon>
        <taxon>Bacillati</taxon>
        <taxon>Bacillota</taxon>
        <taxon>Bacilli</taxon>
        <taxon>Bacillales</taxon>
        <taxon>Paenibacillaceae</taxon>
        <taxon>Paenibacillus</taxon>
    </lineage>
</organism>
<evidence type="ECO:0000256" key="5">
    <source>
        <dbReference type="SAM" id="MobiDB-lite"/>
    </source>
</evidence>
<dbReference type="InterPro" id="IPR013783">
    <property type="entry name" value="Ig-like_fold"/>
</dbReference>
<evidence type="ECO:0000256" key="4">
    <source>
        <dbReference type="RuleBase" id="RU361161"/>
    </source>
</evidence>
<dbReference type="Pfam" id="PF01915">
    <property type="entry name" value="Glyco_hydro_3_C"/>
    <property type="match status" value="1"/>
</dbReference>
<dbReference type="PANTHER" id="PTHR42721:SF3">
    <property type="entry name" value="BETA-D-XYLOSIDASE 5-RELATED"/>
    <property type="match status" value="1"/>
</dbReference>
<sequence>MAKTTPYPFQDHTLALDQRVEDLVSRLNAEEKIEAMLQYQPAVERLGVKAYKHGTEAAHGIAWLGEATYFPQPVGLACTWDAELMQRIGNVISDEARVMYKRNPEVHGLTLWAPTVDMERDPRWGRNEEAYGEDPYLTGELTSKLVQGIQGDHPVYKKAVATLKHFLGNNNEVDRGSGSSSIDPRNMREYYLKAFERPFVEGQAKSMMTAYNSINGTPALMHPLVHEVVKNEWKMDGFIVSDAGDVMGIMRDHGYYDSHTPGVAASIKAGIDSITDDADLSKAALREALEQGLLDWNDIDTALHNTFRVRLMLGEFDPEELNPYAAIGEESMLAETARATATEATRKSVVLLKNDDHKLPLSATSTGNVAIIGELGGVVYRDWYSGSLPYAVTAVEAIRNKVAGDVHYTDGNDRIRLRTTNGELLHVRVDGSVGTQTEKGTTGSNQDAGASESAIASHSATADRFILSDWGYDSYCLRSEATGTYLAADDEQQRLATATDEVYGWFAKEVLRLIEQPDGHIGIRTWNGRELYWDQTEGTVRIAEGEHRYPPVQAEWQIPAAARATLGDVEATVSVEEIAPSSIIPEPASAQAIGSTEAFHFSKEVLENGVERAAQLATEAETAIVFVGNHPLINGKEEVDRPGLELAASQLRMVQQVYAANPNTVVVVVGSYPFTMDWIQQHIPAIVYITHAGPELGNAIADVLYGDYAPAGRLNMTWYRSAEQLGNLLDYDIIRSGRTYQYFEGEVLYPFGHGLTYSPMSYSELKLSANTLQADAMLTVQVTIQNEGGLDSDEVVQLYTRSRQSRVKQPLKTLRAFQRVHIQAGQSIQVQLQLPVQELAFWDVTRSKYVVETGAYDVLIGRSSSDIRLEQSIQIEGETIPPRDPYQTIRAENYDNYQAIHLIEANDGGAATEAINDNAWLLYTDMNFNSSVSSLTACLSSQTNTPEIKVYIDNIDSEPIASLSVPVTEESTSTVNAANSTTKDWQEVTADIKNPSLYSIQAVYLVPAQGTRISEFRFNPAKL</sequence>
<comment type="caution">
    <text evidence="8">The sequence shown here is derived from an EMBL/GenBank/DDBJ whole genome shotgun (WGS) entry which is preliminary data.</text>
</comment>
<dbReference type="PROSITE" id="PS00775">
    <property type="entry name" value="GLYCOSYL_HYDROL_F3"/>
    <property type="match status" value="1"/>
</dbReference>
<dbReference type="PRINTS" id="PR00133">
    <property type="entry name" value="GLHYDRLASE3"/>
</dbReference>
<reference evidence="8 9" key="1">
    <citation type="submission" date="2023-07" db="EMBL/GenBank/DDBJ databases">
        <title>Genomic Encyclopedia of Type Strains, Phase IV (KMG-IV): sequencing the most valuable type-strain genomes for metagenomic binning, comparative biology and taxonomic classification.</title>
        <authorList>
            <person name="Goeker M."/>
        </authorList>
    </citation>
    <scope>NUCLEOTIDE SEQUENCE [LARGE SCALE GENOMIC DNA]</scope>
    <source>
        <strain evidence="8 9">DSM 22170</strain>
    </source>
</reference>
<evidence type="ECO:0000259" key="6">
    <source>
        <dbReference type="SMART" id="SM00606"/>
    </source>
</evidence>
<dbReference type="Pfam" id="PF03422">
    <property type="entry name" value="CBM_6"/>
    <property type="match status" value="1"/>
</dbReference>
<evidence type="ECO:0000313" key="9">
    <source>
        <dbReference type="Proteomes" id="UP001185028"/>
    </source>
</evidence>
<evidence type="ECO:0000256" key="1">
    <source>
        <dbReference type="ARBA" id="ARBA00005336"/>
    </source>
</evidence>
<dbReference type="Gene3D" id="2.60.120.380">
    <property type="match status" value="1"/>
</dbReference>
<keyword evidence="9" id="KW-1185">Reference proteome</keyword>
<accession>A0ABU1IUS8</accession>
<name>A0ABU1IUS8_9BACL</name>
<dbReference type="Gene3D" id="3.40.50.1700">
    <property type="entry name" value="Glycoside hydrolase family 3 C-terminal domain"/>
    <property type="match status" value="1"/>
</dbReference>
<keyword evidence="2" id="KW-0732">Signal</keyword>
<evidence type="ECO:0000313" key="8">
    <source>
        <dbReference type="EMBL" id="MDR6242765.1"/>
    </source>
</evidence>
<dbReference type="InterPro" id="IPR008979">
    <property type="entry name" value="Galactose-bd-like_sf"/>
</dbReference>
<dbReference type="InterPro" id="IPR001764">
    <property type="entry name" value="Glyco_hydro_3_N"/>
</dbReference>
<dbReference type="SMART" id="SM00606">
    <property type="entry name" value="CBD_IV"/>
    <property type="match status" value="1"/>
</dbReference>
<dbReference type="InterPro" id="IPR002772">
    <property type="entry name" value="Glyco_hydro_3_C"/>
</dbReference>
<evidence type="ECO:0000259" key="7">
    <source>
        <dbReference type="SMART" id="SM01217"/>
    </source>
</evidence>
<protein>
    <submittedName>
        <fullName evidence="8">Beta-glucosidase</fullName>
        <ecNumber evidence="8">3.2.1.21</ecNumber>
    </submittedName>
</protein>
<dbReference type="InterPro" id="IPR036962">
    <property type="entry name" value="Glyco_hydro_3_N_sf"/>
</dbReference>
<feature type="compositionally biased region" description="Polar residues" evidence="5">
    <location>
        <begin position="433"/>
        <end position="454"/>
    </location>
</feature>
<dbReference type="SMART" id="SM01217">
    <property type="entry name" value="Fn3_like"/>
    <property type="match status" value="1"/>
</dbReference>
<dbReference type="InterPro" id="IPR044993">
    <property type="entry name" value="BXL"/>
</dbReference>
<evidence type="ECO:0000256" key="3">
    <source>
        <dbReference type="ARBA" id="ARBA00022801"/>
    </source>
</evidence>
<dbReference type="EMBL" id="JAVDQH010000002">
    <property type="protein sequence ID" value="MDR6242765.1"/>
    <property type="molecule type" value="Genomic_DNA"/>
</dbReference>
<dbReference type="Gene3D" id="2.60.120.260">
    <property type="entry name" value="Galactose-binding domain-like"/>
    <property type="match status" value="1"/>
</dbReference>
<dbReference type="Proteomes" id="UP001185028">
    <property type="component" value="Unassembled WGS sequence"/>
</dbReference>
<dbReference type="Pfam" id="PF14310">
    <property type="entry name" value="Fn3-like"/>
    <property type="match status" value="1"/>
</dbReference>
<dbReference type="Gene3D" id="2.60.40.10">
    <property type="entry name" value="Immunoglobulins"/>
    <property type="match status" value="1"/>
</dbReference>
<dbReference type="Pfam" id="PF00933">
    <property type="entry name" value="Glyco_hydro_3"/>
    <property type="match status" value="1"/>
</dbReference>
<dbReference type="CDD" id="cd23343">
    <property type="entry name" value="beta-trefoil_FSCN_BglX-like"/>
    <property type="match status" value="1"/>
</dbReference>
<dbReference type="CDD" id="cd04084">
    <property type="entry name" value="CBM6_xylanase-like"/>
    <property type="match status" value="1"/>
</dbReference>
<dbReference type="PANTHER" id="PTHR42721">
    <property type="entry name" value="SUGAR HYDROLASE-RELATED"/>
    <property type="match status" value="1"/>
</dbReference>
<dbReference type="InterPro" id="IPR026891">
    <property type="entry name" value="Fn3-like"/>
</dbReference>
<dbReference type="RefSeq" id="WP_188774259.1">
    <property type="nucleotide sequence ID" value="NZ_BMMB01000002.1"/>
</dbReference>
<dbReference type="InterPro" id="IPR036881">
    <property type="entry name" value="Glyco_hydro_3_C_sf"/>
</dbReference>
<dbReference type="InterPro" id="IPR005084">
    <property type="entry name" value="CBM6"/>
</dbReference>
<dbReference type="GO" id="GO:0008422">
    <property type="term" value="F:beta-glucosidase activity"/>
    <property type="evidence" value="ECO:0007669"/>
    <property type="project" value="UniProtKB-EC"/>
</dbReference>
<proteinExistence type="inferred from homology"/>
<dbReference type="Gene3D" id="3.20.20.300">
    <property type="entry name" value="Glycoside hydrolase, family 3, N-terminal domain"/>
    <property type="match status" value="1"/>
</dbReference>
<feature type="domain" description="Fibronectin type III-like" evidence="7">
    <location>
        <begin position="794"/>
        <end position="864"/>
    </location>
</feature>
<dbReference type="SUPFAM" id="SSF52279">
    <property type="entry name" value="Beta-D-glucan exohydrolase, C-terminal domain"/>
    <property type="match status" value="1"/>
</dbReference>
<keyword evidence="4 8" id="KW-0326">Glycosidase</keyword>
<evidence type="ECO:0000256" key="2">
    <source>
        <dbReference type="ARBA" id="ARBA00022729"/>
    </source>
</evidence>
<dbReference type="EC" id="3.2.1.21" evidence="8"/>
<dbReference type="SUPFAM" id="SSF51445">
    <property type="entry name" value="(Trans)glycosidases"/>
    <property type="match status" value="1"/>
</dbReference>
<comment type="similarity">
    <text evidence="1 4">Belongs to the glycosyl hydrolase 3 family.</text>
</comment>
<dbReference type="SUPFAM" id="SSF49785">
    <property type="entry name" value="Galactose-binding domain-like"/>
    <property type="match status" value="1"/>
</dbReference>
<feature type="region of interest" description="Disordered" evidence="5">
    <location>
        <begin position="430"/>
        <end position="454"/>
    </location>
</feature>
<gene>
    <name evidence="8" type="ORF">JOC58_000649</name>
</gene>